<organism evidence="1 2">
    <name type="scientific">Portunus trituberculatus</name>
    <name type="common">Swimming crab</name>
    <name type="synonym">Neptunus trituberculatus</name>
    <dbReference type="NCBI Taxonomy" id="210409"/>
    <lineage>
        <taxon>Eukaryota</taxon>
        <taxon>Metazoa</taxon>
        <taxon>Ecdysozoa</taxon>
        <taxon>Arthropoda</taxon>
        <taxon>Crustacea</taxon>
        <taxon>Multicrustacea</taxon>
        <taxon>Malacostraca</taxon>
        <taxon>Eumalacostraca</taxon>
        <taxon>Eucarida</taxon>
        <taxon>Decapoda</taxon>
        <taxon>Pleocyemata</taxon>
        <taxon>Brachyura</taxon>
        <taxon>Eubrachyura</taxon>
        <taxon>Portunoidea</taxon>
        <taxon>Portunidae</taxon>
        <taxon>Portuninae</taxon>
        <taxon>Portunus</taxon>
    </lineage>
</organism>
<proteinExistence type="predicted"/>
<comment type="caution">
    <text evidence="1">The sequence shown here is derived from an EMBL/GenBank/DDBJ whole genome shotgun (WGS) entry which is preliminary data.</text>
</comment>
<dbReference type="Proteomes" id="UP000324222">
    <property type="component" value="Unassembled WGS sequence"/>
</dbReference>
<protein>
    <submittedName>
        <fullName evidence="1">Uncharacterized protein</fullName>
    </submittedName>
</protein>
<gene>
    <name evidence="1" type="ORF">E2C01_086766</name>
</gene>
<reference evidence="1 2" key="1">
    <citation type="submission" date="2019-05" db="EMBL/GenBank/DDBJ databases">
        <title>Another draft genome of Portunus trituberculatus and its Hox gene families provides insights of decapod evolution.</title>
        <authorList>
            <person name="Jeong J.-H."/>
            <person name="Song I."/>
            <person name="Kim S."/>
            <person name="Choi T."/>
            <person name="Kim D."/>
            <person name="Ryu S."/>
            <person name="Kim W."/>
        </authorList>
    </citation>
    <scope>NUCLEOTIDE SEQUENCE [LARGE SCALE GENOMIC DNA]</scope>
    <source>
        <tissue evidence="1">Muscle</tissue>
    </source>
</reference>
<sequence length="82" mass="9001">MTRSSIPATVNIITLPFFFSPPEHFVVYMAQLRGTKSMTAITFSSLLHITMHNTISATSMTSSSLSQTSGTLVSISRLDKLY</sequence>
<accession>A0A5B7J4P8</accession>
<dbReference type="EMBL" id="VSRR010088726">
    <property type="protein sequence ID" value="MPC91710.1"/>
    <property type="molecule type" value="Genomic_DNA"/>
</dbReference>
<evidence type="ECO:0000313" key="2">
    <source>
        <dbReference type="Proteomes" id="UP000324222"/>
    </source>
</evidence>
<name>A0A5B7J4P8_PORTR</name>
<evidence type="ECO:0000313" key="1">
    <source>
        <dbReference type="EMBL" id="MPC91710.1"/>
    </source>
</evidence>
<dbReference type="AlphaFoldDB" id="A0A5B7J4P8"/>
<keyword evidence="2" id="KW-1185">Reference proteome</keyword>